<feature type="transmembrane region" description="Helical" evidence="6">
    <location>
        <begin position="80"/>
        <end position="105"/>
    </location>
</feature>
<dbReference type="InterPro" id="IPR001763">
    <property type="entry name" value="Rhodanese-like_dom"/>
</dbReference>
<gene>
    <name evidence="8" type="ORF">MNBD_GAMMA11-596</name>
</gene>
<dbReference type="Pfam" id="PF09335">
    <property type="entry name" value="VTT_dom"/>
    <property type="match status" value="1"/>
</dbReference>
<feature type="transmembrane region" description="Helical" evidence="6">
    <location>
        <begin position="188"/>
        <end position="209"/>
    </location>
</feature>
<proteinExistence type="predicted"/>
<keyword evidence="2" id="KW-1003">Cell membrane</keyword>
<dbReference type="InterPro" id="IPR036873">
    <property type="entry name" value="Rhodanese-like_dom_sf"/>
</dbReference>
<feature type="domain" description="Rhodanese" evidence="7">
    <location>
        <begin position="229"/>
        <end position="320"/>
    </location>
</feature>
<dbReference type="Gene3D" id="3.40.250.10">
    <property type="entry name" value="Rhodanese-like domain"/>
    <property type="match status" value="1"/>
</dbReference>
<name>A0A3B0XY25_9ZZZZ</name>
<evidence type="ECO:0000256" key="2">
    <source>
        <dbReference type="ARBA" id="ARBA00022475"/>
    </source>
</evidence>
<reference evidence="8" key="1">
    <citation type="submission" date="2018-06" db="EMBL/GenBank/DDBJ databases">
        <authorList>
            <person name="Zhirakovskaya E."/>
        </authorList>
    </citation>
    <scope>NUCLEOTIDE SEQUENCE</scope>
</reference>
<evidence type="ECO:0000256" key="3">
    <source>
        <dbReference type="ARBA" id="ARBA00022692"/>
    </source>
</evidence>
<dbReference type="PANTHER" id="PTHR12677">
    <property type="entry name" value="GOLGI APPARATUS MEMBRANE PROTEIN TVP38-RELATED"/>
    <property type="match status" value="1"/>
</dbReference>
<dbReference type="GO" id="GO:0005886">
    <property type="term" value="C:plasma membrane"/>
    <property type="evidence" value="ECO:0007669"/>
    <property type="project" value="UniProtKB-SubCell"/>
</dbReference>
<feature type="transmembrane region" description="Helical" evidence="6">
    <location>
        <begin position="44"/>
        <end position="68"/>
    </location>
</feature>
<dbReference type="InterPro" id="IPR015414">
    <property type="entry name" value="TMEM64"/>
</dbReference>
<sequence length="320" mass="35000">MNRKILKIALFIAIASGIALGFIYRDQLDPNSLQHWVENAGNAAPLLFMLVYIIGTVFFFPGSILTLLGGALFGPVLGTFINIICATVGAMISFLIARFLAADWVAKKAGGRLKQLITGVENEGWRFVAFTRLVPLFPFNLLNYALGLSKISFSQYSIASLICMLPGSFAYTYLGYIGKEAATGGEDLVKKTMLALAILAIVSFIPHLVNRLRYGTTIDIVALKQRIDAGEDLLVLDVRAAEDCAGEPSHIANATLLPLEELEQRADELVPYIDKPVIIICRTDKKSVKAARILSERGFSNVSVAKRGMTEWKKLGYPLV</sequence>
<feature type="transmembrane region" description="Helical" evidence="6">
    <location>
        <begin position="158"/>
        <end position="176"/>
    </location>
</feature>
<evidence type="ECO:0000256" key="5">
    <source>
        <dbReference type="ARBA" id="ARBA00023136"/>
    </source>
</evidence>
<organism evidence="8">
    <name type="scientific">hydrothermal vent metagenome</name>
    <dbReference type="NCBI Taxonomy" id="652676"/>
    <lineage>
        <taxon>unclassified sequences</taxon>
        <taxon>metagenomes</taxon>
        <taxon>ecological metagenomes</taxon>
    </lineage>
</organism>
<accession>A0A3B0XY25</accession>
<dbReference type="CDD" id="cd00158">
    <property type="entry name" value="RHOD"/>
    <property type="match status" value="1"/>
</dbReference>
<keyword evidence="3 6" id="KW-0812">Transmembrane</keyword>
<dbReference type="PROSITE" id="PS50206">
    <property type="entry name" value="RHODANESE_3"/>
    <property type="match status" value="1"/>
</dbReference>
<dbReference type="PANTHER" id="PTHR12677:SF59">
    <property type="entry name" value="GOLGI APPARATUS MEMBRANE PROTEIN TVP38-RELATED"/>
    <property type="match status" value="1"/>
</dbReference>
<dbReference type="SUPFAM" id="SSF52821">
    <property type="entry name" value="Rhodanese/Cell cycle control phosphatase"/>
    <property type="match status" value="1"/>
</dbReference>
<dbReference type="AlphaFoldDB" id="A0A3B0XY25"/>
<dbReference type="InterPro" id="IPR032816">
    <property type="entry name" value="VTT_dom"/>
</dbReference>
<keyword evidence="5 6" id="KW-0472">Membrane</keyword>
<dbReference type="SMART" id="SM00450">
    <property type="entry name" value="RHOD"/>
    <property type="match status" value="1"/>
</dbReference>
<feature type="transmembrane region" description="Helical" evidence="6">
    <location>
        <begin position="5"/>
        <end position="24"/>
    </location>
</feature>
<keyword evidence="4 6" id="KW-1133">Transmembrane helix</keyword>
<evidence type="ECO:0000313" key="8">
    <source>
        <dbReference type="EMBL" id="VAW66819.1"/>
    </source>
</evidence>
<dbReference type="Pfam" id="PF00581">
    <property type="entry name" value="Rhodanese"/>
    <property type="match status" value="1"/>
</dbReference>
<dbReference type="EMBL" id="UOFG01000287">
    <property type="protein sequence ID" value="VAW66819.1"/>
    <property type="molecule type" value="Genomic_DNA"/>
</dbReference>
<evidence type="ECO:0000256" key="4">
    <source>
        <dbReference type="ARBA" id="ARBA00022989"/>
    </source>
</evidence>
<evidence type="ECO:0000256" key="1">
    <source>
        <dbReference type="ARBA" id="ARBA00004651"/>
    </source>
</evidence>
<comment type="subcellular location">
    <subcellularLocation>
        <location evidence="1">Cell membrane</location>
        <topology evidence="1">Multi-pass membrane protein</topology>
    </subcellularLocation>
</comment>
<protein>
    <submittedName>
        <fullName evidence="8">DedA family protein, putative</fullName>
    </submittedName>
</protein>
<evidence type="ECO:0000259" key="7">
    <source>
        <dbReference type="PROSITE" id="PS50206"/>
    </source>
</evidence>
<evidence type="ECO:0000256" key="6">
    <source>
        <dbReference type="SAM" id="Phobius"/>
    </source>
</evidence>
<feature type="transmembrane region" description="Helical" evidence="6">
    <location>
        <begin position="125"/>
        <end position="146"/>
    </location>
</feature>